<dbReference type="PANTHER" id="PTHR37610:SF81">
    <property type="entry name" value="RETROTRANSPOSON COPIA-LIKE N-TERMINAL DOMAIN-CONTAINING PROTEIN"/>
    <property type="match status" value="1"/>
</dbReference>
<dbReference type="AlphaFoldDB" id="A0A2I4GYC5"/>
<evidence type="ECO:0000313" key="1">
    <source>
        <dbReference type="Proteomes" id="UP000235220"/>
    </source>
</evidence>
<dbReference type="Pfam" id="PF13976">
    <property type="entry name" value="gag_pre-integrs"/>
    <property type="match status" value="1"/>
</dbReference>
<organism evidence="1 2">
    <name type="scientific">Juglans regia</name>
    <name type="common">English walnut</name>
    <dbReference type="NCBI Taxonomy" id="51240"/>
    <lineage>
        <taxon>Eukaryota</taxon>
        <taxon>Viridiplantae</taxon>
        <taxon>Streptophyta</taxon>
        <taxon>Embryophyta</taxon>
        <taxon>Tracheophyta</taxon>
        <taxon>Spermatophyta</taxon>
        <taxon>Magnoliopsida</taxon>
        <taxon>eudicotyledons</taxon>
        <taxon>Gunneridae</taxon>
        <taxon>Pentapetalae</taxon>
        <taxon>rosids</taxon>
        <taxon>fabids</taxon>
        <taxon>Fagales</taxon>
        <taxon>Juglandaceae</taxon>
        <taxon>Juglans</taxon>
    </lineage>
</organism>
<proteinExistence type="predicted"/>
<dbReference type="RefSeq" id="XP_018848893.1">
    <property type="nucleotide sequence ID" value="XM_018993348.1"/>
</dbReference>
<keyword evidence="1" id="KW-1185">Reference proteome</keyword>
<dbReference type="OrthoDB" id="5544992at2759"/>
<dbReference type="PANTHER" id="PTHR37610">
    <property type="entry name" value="CCHC-TYPE DOMAIN-CONTAINING PROTEIN"/>
    <property type="match status" value="1"/>
</dbReference>
<name>A0A2I4GYC5_JUGRE</name>
<dbReference type="Gramene" id="Jr05_04120_p1">
    <property type="protein sequence ID" value="cds.Jr05_04120_p1"/>
    <property type="gene ID" value="Jr05_04120"/>
</dbReference>
<dbReference type="Proteomes" id="UP000235220">
    <property type="component" value="Chromosome 5"/>
</dbReference>
<dbReference type="KEGG" id="jre:109011919"/>
<dbReference type="InterPro" id="IPR025724">
    <property type="entry name" value="GAG-pre-integrase_dom"/>
</dbReference>
<sequence length="284" mass="32051">MANSSSSMTNPSDASSSPYYLHPSNNPGALLVFENFSGENYVAWSRSIPIALTVKNKTAFIDGSLPQPSPNDTRLQDELKVRYLRNDGPRVFTLEKSLSSISQGSNSITEYFNDFKTLWDEYISYHPLPTCSCGIMETCTCAILKNLTDHQQADYVMKFLIGLQDSYSAIRSQLLLLDWFFLCYCKKKANDLSKWKMIELAKVRTDLYHLINLPVVTKKHLPDSNNFSSTVLANASTTNSDIWDFQLGHLSPTRLQVISSLDSFVKSSHNHVCEICPLARQKKL</sequence>
<gene>
    <name evidence="2" type="primary">LOC109011919</name>
</gene>
<protein>
    <submittedName>
        <fullName evidence="2">Uncharacterized protein LOC109011919</fullName>
    </submittedName>
</protein>
<dbReference type="GeneID" id="109011919"/>
<dbReference type="Pfam" id="PF14244">
    <property type="entry name" value="Retrotran_gag_3"/>
    <property type="match status" value="1"/>
</dbReference>
<reference evidence="2" key="1">
    <citation type="submission" date="2025-08" db="UniProtKB">
        <authorList>
            <consortium name="RefSeq"/>
        </authorList>
    </citation>
    <scope>IDENTIFICATION</scope>
    <source>
        <tissue evidence="2">Leaves</tissue>
    </source>
</reference>
<dbReference type="InterPro" id="IPR029472">
    <property type="entry name" value="Copia-like_N"/>
</dbReference>
<accession>A0A2I4GYC5</accession>
<evidence type="ECO:0000313" key="2">
    <source>
        <dbReference type="RefSeq" id="XP_018848893.1"/>
    </source>
</evidence>